<dbReference type="EMBL" id="CAACVJ010000184">
    <property type="protein sequence ID" value="VEP14440.1"/>
    <property type="molecule type" value="Genomic_DNA"/>
</dbReference>
<evidence type="ECO:0000313" key="1">
    <source>
        <dbReference type="EMBL" id="VEP13937.1"/>
    </source>
</evidence>
<dbReference type="EMBL" id="CAACVJ010000146">
    <property type="protein sequence ID" value="VEP13937.1"/>
    <property type="molecule type" value="Genomic_DNA"/>
</dbReference>
<accession>A0A563VRN3</accession>
<keyword evidence="3" id="KW-1185">Reference proteome</keyword>
<sequence length="46" mass="5456">MPGKFEGLNDLEWKLFQDIFPKKKNSEKRSRSARLRLIARNADHTL</sequence>
<evidence type="ECO:0000313" key="3">
    <source>
        <dbReference type="Proteomes" id="UP000320055"/>
    </source>
</evidence>
<evidence type="ECO:0000313" key="2">
    <source>
        <dbReference type="EMBL" id="VEP14440.1"/>
    </source>
</evidence>
<reference evidence="1 3" key="1">
    <citation type="submission" date="2019-01" db="EMBL/GenBank/DDBJ databases">
        <authorList>
            <person name="Brito A."/>
        </authorList>
    </citation>
    <scope>NUCLEOTIDE SEQUENCE [LARGE SCALE GENOMIC DNA]</scope>
    <source>
        <strain evidence="1">1</strain>
    </source>
</reference>
<organism evidence="1 3">
    <name type="scientific">Hyella patelloides LEGE 07179</name>
    <dbReference type="NCBI Taxonomy" id="945734"/>
    <lineage>
        <taxon>Bacteria</taxon>
        <taxon>Bacillati</taxon>
        <taxon>Cyanobacteriota</taxon>
        <taxon>Cyanophyceae</taxon>
        <taxon>Pleurocapsales</taxon>
        <taxon>Hyellaceae</taxon>
        <taxon>Hyella</taxon>
    </lineage>
</organism>
<dbReference type="AlphaFoldDB" id="A0A563VRN3"/>
<dbReference type="Proteomes" id="UP000320055">
    <property type="component" value="Unassembled WGS sequence"/>
</dbReference>
<name>A0A563VRN3_9CYAN</name>
<protein>
    <submittedName>
        <fullName evidence="1">Uncharacterized protein</fullName>
    </submittedName>
</protein>
<proteinExistence type="predicted"/>
<gene>
    <name evidence="1" type="ORF">H1P_230001</name>
    <name evidence="2" type="ORF">H1P_2640010</name>
</gene>